<evidence type="ECO:0000256" key="2">
    <source>
        <dbReference type="ARBA" id="ARBA00022679"/>
    </source>
</evidence>
<sequence length="211" mass="23826">MASTTRSSSSRVSDLLRYYLFKRQNPNSLRGMLLQDPQHRFEFKEEEGQWPGSKELLVRHQGGHTIKGIQTSAKRITSSSKIPVAIFCTDVERWKTFSAYLHPSLTDTVLMGFAGEHGLWSERGDELIHLVPKIPEYEGVEASTSSARILISIDVEKAMRSGDIMFYKINDGSVITEGDQRGCIPPEYFKEVIAVTWDNEVLLDRTNNSAT</sequence>
<dbReference type="GO" id="GO:0000215">
    <property type="term" value="F:tRNA 2'-phosphotransferase activity"/>
    <property type="evidence" value="ECO:0007669"/>
    <property type="project" value="TreeGrafter"/>
</dbReference>
<comment type="caution">
    <text evidence="4">The sequence shown here is derived from an EMBL/GenBank/DDBJ whole genome shotgun (WGS) entry which is preliminary data.</text>
</comment>
<dbReference type="InterPro" id="IPR042081">
    <property type="entry name" value="RNA_2'-PTrans_C"/>
</dbReference>
<evidence type="ECO:0000313" key="4">
    <source>
        <dbReference type="EMBL" id="KAK7060805.1"/>
    </source>
</evidence>
<organism evidence="4 5">
    <name type="scientific">Paramarasmius palmivorus</name>
    <dbReference type="NCBI Taxonomy" id="297713"/>
    <lineage>
        <taxon>Eukaryota</taxon>
        <taxon>Fungi</taxon>
        <taxon>Dikarya</taxon>
        <taxon>Basidiomycota</taxon>
        <taxon>Agaricomycotina</taxon>
        <taxon>Agaricomycetes</taxon>
        <taxon>Agaricomycetidae</taxon>
        <taxon>Agaricales</taxon>
        <taxon>Marasmiineae</taxon>
        <taxon>Marasmiaceae</taxon>
        <taxon>Paramarasmius</taxon>
    </lineage>
</organism>
<protein>
    <submittedName>
        <fullName evidence="4">Uncharacterized protein</fullName>
    </submittedName>
</protein>
<name>A0AAW0E710_9AGAR</name>
<evidence type="ECO:0000256" key="1">
    <source>
        <dbReference type="ARBA" id="ARBA00009836"/>
    </source>
</evidence>
<dbReference type="PANTHER" id="PTHR12684:SF2">
    <property type="entry name" value="TRNA 2'-PHOSPHOTRANSFERASE 1"/>
    <property type="match status" value="1"/>
</dbReference>
<gene>
    <name evidence="4" type="ORF">VNI00_000538</name>
</gene>
<comment type="similarity">
    <text evidence="1">Belongs to the KptA/TPT1 family.</text>
</comment>
<dbReference type="EMBL" id="JAYKXP010000002">
    <property type="protein sequence ID" value="KAK7060805.1"/>
    <property type="molecule type" value="Genomic_DNA"/>
</dbReference>
<dbReference type="AlphaFoldDB" id="A0AAW0E710"/>
<accession>A0AAW0E710</accession>
<keyword evidence="3" id="KW-0520">NAD</keyword>
<dbReference type="GO" id="GO:0006388">
    <property type="term" value="P:tRNA splicing, via endonucleolytic cleavage and ligation"/>
    <property type="evidence" value="ECO:0007669"/>
    <property type="project" value="TreeGrafter"/>
</dbReference>
<dbReference type="Gene3D" id="3.20.170.30">
    <property type="match status" value="1"/>
</dbReference>
<evidence type="ECO:0000256" key="3">
    <source>
        <dbReference type="ARBA" id="ARBA00023027"/>
    </source>
</evidence>
<dbReference type="Proteomes" id="UP001383192">
    <property type="component" value="Unassembled WGS sequence"/>
</dbReference>
<dbReference type="SUPFAM" id="SSF56399">
    <property type="entry name" value="ADP-ribosylation"/>
    <property type="match status" value="1"/>
</dbReference>
<reference evidence="4 5" key="1">
    <citation type="submission" date="2024-01" db="EMBL/GenBank/DDBJ databases">
        <title>A draft genome for a cacao thread blight-causing isolate of Paramarasmius palmivorus.</title>
        <authorList>
            <person name="Baruah I.K."/>
            <person name="Bukari Y."/>
            <person name="Amoako-Attah I."/>
            <person name="Meinhardt L.W."/>
            <person name="Bailey B.A."/>
            <person name="Cohen S.P."/>
        </authorList>
    </citation>
    <scope>NUCLEOTIDE SEQUENCE [LARGE SCALE GENOMIC DNA]</scope>
    <source>
        <strain evidence="4 5">GH-12</strain>
    </source>
</reference>
<dbReference type="PANTHER" id="PTHR12684">
    <property type="entry name" value="PUTATIVE PHOSPHOTRANSFERASE"/>
    <property type="match status" value="1"/>
</dbReference>
<proteinExistence type="inferred from homology"/>
<keyword evidence="5" id="KW-1185">Reference proteome</keyword>
<keyword evidence="2" id="KW-0808">Transferase</keyword>
<dbReference type="InterPro" id="IPR002745">
    <property type="entry name" value="Ptrans_KptA/Tpt1"/>
</dbReference>
<evidence type="ECO:0000313" key="5">
    <source>
        <dbReference type="Proteomes" id="UP001383192"/>
    </source>
</evidence>